<name>A0A316D6C2_9BACL</name>
<dbReference type="RefSeq" id="WP_109690100.1">
    <property type="nucleotide sequence ID" value="NZ_QGGL01000013.1"/>
</dbReference>
<proteinExistence type="predicted"/>
<dbReference type="InterPro" id="IPR036582">
    <property type="entry name" value="Mao_N_sf"/>
</dbReference>
<evidence type="ECO:0000313" key="3">
    <source>
        <dbReference type="EMBL" id="PWK09587.1"/>
    </source>
</evidence>
<evidence type="ECO:0000259" key="2">
    <source>
        <dbReference type="PROSITE" id="PS51910"/>
    </source>
</evidence>
<dbReference type="InterPro" id="IPR012854">
    <property type="entry name" value="Cu_amine_oxidase-like_N"/>
</dbReference>
<reference evidence="3 4" key="1">
    <citation type="submission" date="2018-05" db="EMBL/GenBank/DDBJ databases">
        <title>Genomic Encyclopedia of Type Strains, Phase IV (KMG-IV): sequencing the most valuable type-strain genomes for metagenomic binning, comparative biology and taxonomic classification.</title>
        <authorList>
            <person name="Goeker M."/>
        </authorList>
    </citation>
    <scope>NUCLEOTIDE SEQUENCE [LARGE SCALE GENOMIC DNA]</scope>
    <source>
        <strain evidence="3 4">DSM 18773</strain>
    </source>
</reference>
<dbReference type="PROSITE" id="PS51910">
    <property type="entry name" value="GH18_2"/>
    <property type="match status" value="1"/>
</dbReference>
<comment type="caution">
    <text evidence="3">The sequence shown here is derived from an EMBL/GenBank/DDBJ whole genome shotgun (WGS) entry which is preliminary data.</text>
</comment>
<dbReference type="Proteomes" id="UP000245634">
    <property type="component" value="Unassembled WGS sequence"/>
</dbReference>
<dbReference type="OrthoDB" id="9769314at2"/>
<dbReference type="SMART" id="SM00636">
    <property type="entry name" value="Glyco_18"/>
    <property type="match status" value="1"/>
</dbReference>
<dbReference type="InterPro" id="IPR011583">
    <property type="entry name" value="Chitinase_II/V-like_cat"/>
</dbReference>
<dbReference type="EMBL" id="QGGL01000013">
    <property type="protein sequence ID" value="PWK09587.1"/>
    <property type="molecule type" value="Genomic_DNA"/>
</dbReference>
<accession>A0A316D6C2</accession>
<sequence>MTKSWFHAPMVGLLTLGLLVGGPHAVYAAPVASDVQPKIDIKLDGIKLTTPVDSIQYKTRTMVPFRAIGEALGLTVQWEEATQTVVATGAGKVIRLQVGNTTATVNAQSVALDAEPIAVSDRVLIPVRFLSEQFGAKVGWEESTRTVLISSQPRKLDTMVFYGLGSYEKRTYIPKFDQATLTWSILDADGTLNVNKSEYHWPTAGAEDFLQEVKSAKVGTQLMVFSENKSGEITKLMQNPALQQKFAGDLVKKLQDQGLDSAMLDFETLGDPQADVQSVRAQYAALVKTIADTLHKSGKKLSVVMAPPNGWYKGYDYKAIAQSADQLFVMAYSYVDDKLPQPNDRIQEAIELALQDVPREKLTLGINAFSETPETVKEKIGLAKRYNLHGVGFWILVVFDPAFMQAIDESLILHDETKQVTQEEEPHTR</sequence>
<dbReference type="AlphaFoldDB" id="A0A316D6C2"/>
<dbReference type="InterPro" id="IPR017853">
    <property type="entry name" value="GH"/>
</dbReference>
<dbReference type="InterPro" id="IPR001223">
    <property type="entry name" value="Glyco_hydro18_cat"/>
</dbReference>
<feature type="chain" id="PRO_5016321683" evidence="1">
    <location>
        <begin position="29"/>
        <end position="429"/>
    </location>
</feature>
<dbReference type="Gene3D" id="3.30.457.10">
    <property type="entry name" value="Copper amine oxidase-like, N-terminal domain"/>
    <property type="match status" value="1"/>
</dbReference>
<dbReference type="PANTHER" id="PTHR46066:SF2">
    <property type="entry name" value="CHITINASE DOMAIN-CONTAINING PROTEIN 1"/>
    <property type="match status" value="1"/>
</dbReference>
<dbReference type="PANTHER" id="PTHR46066">
    <property type="entry name" value="CHITINASE DOMAIN-CONTAINING PROTEIN 1 FAMILY MEMBER"/>
    <property type="match status" value="1"/>
</dbReference>
<dbReference type="Pfam" id="PF07833">
    <property type="entry name" value="Cu_amine_oxidN1"/>
    <property type="match status" value="1"/>
</dbReference>
<evidence type="ECO:0000313" key="4">
    <source>
        <dbReference type="Proteomes" id="UP000245634"/>
    </source>
</evidence>
<dbReference type="SUPFAM" id="SSF55383">
    <property type="entry name" value="Copper amine oxidase, domain N"/>
    <property type="match status" value="1"/>
</dbReference>
<protein>
    <submittedName>
        <fullName evidence="3">Glycosyl hydrolase family 18 (Putative chitinase)</fullName>
    </submittedName>
</protein>
<dbReference type="GO" id="GO:0005975">
    <property type="term" value="P:carbohydrate metabolic process"/>
    <property type="evidence" value="ECO:0007669"/>
    <property type="project" value="InterPro"/>
</dbReference>
<dbReference type="SUPFAM" id="SSF51445">
    <property type="entry name" value="(Trans)glycosidases"/>
    <property type="match status" value="1"/>
</dbReference>
<keyword evidence="4" id="KW-1185">Reference proteome</keyword>
<dbReference type="Gene3D" id="3.20.20.80">
    <property type="entry name" value="Glycosidases"/>
    <property type="match status" value="1"/>
</dbReference>
<dbReference type="Pfam" id="PF00704">
    <property type="entry name" value="Glyco_hydro_18"/>
    <property type="match status" value="1"/>
</dbReference>
<feature type="domain" description="GH18" evidence="2">
    <location>
        <begin position="131"/>
        <end position="414"/>
    </location>
</feature>
<dbReference type="GO" id="GO:0008061">
    <property type="term" value="F:chitin binding"/>
    <property type="evidence" value="ECO:0007669"/>
    <property type="project" value="InterPro"/>
</dbReference>
<keyword evidence="1" id="KW-0732">Signal</keyword>
<dbReference type="GO" id="GO:0016787">
    <property type="term" value="F:hydrolase activity"/>
    <property type="evidence" value="ECO:0007669"/>
    <property type="project" value="UniProtKB-KW"/>
</dbReference>
<gene>
    <name evidence="3" type="ORF">C7459_11321</name>
</gene>
<organism evidence="3 4">
    <name type="scientific">Tumebacillus permanentifrigoris</name>
    <dbReference type="NCBI Taxonomy" id="378543"/>
    <lineage>
        <taxon>Bacteria</taxon>
        <taxon>Bacillati</taxon>
        <taxon>Bacillota</taxon>
        <taxon>Bacilli</taxon>
        <taxon>Bacillales</taxon>
        <taxon>Alicyclobacillaceae</taxon>
        <taxon>Tumebacillus</taxon>
    </lineage>
</organism>
<evidence type="ECO:0000256" key="1">
    <source>
        <dbReference type="SAM" id="SignalP"/>
    </source>
</evidence>
<keyword evidence="3" id="KW-0378">Hydrolase</keyword>
<feature type="signal peptide" evidence="1">
    <location>
        <begin position="1"/>
        <end position="28"/>
    </location>
</feature>